<keyword evidence="2" id="KW-0378">Hydrolase</keyword>
<dbReference type="GO" id="GO:0004222">
    <property type="term" value="F:metalloendopeptidase activity"/>
    <property type="evidence" value="ECO:0007669"/>
    <property type="project" value="InterPro"/>
</dbReference>
<dbReference type="InterPro" id="IPR027268">
    <property type="entry name" value="Peptidase_M4/M1_CTD_sf"/>
</dbReference>
<dbReference type="eggNOG" id="COG3227">
    <property type="taxonomic scope" value="Bacteria"/>
</dbReference>
<keyword evidence="3" id="KW-0862">Zinc</keyword>
<organism evidence="6 7">
    <name type="scientific">Cytobacillus firmus DS1</name>
    <dbReference type="NCBI Taxonomy" id="1307436"/>
    <lineage>
        <taxon>Bacteria</taxon>
        <taxon>Bacillati</taxon>
        <taxon>Bacillota</taxon>
        <taxon>Bacilli</taxon>
        <taxon>Bacillales</taxon>
        <taxon>Bacillaceae</taxon>
        <taxon>Cytobacillus</taxon>
    </lineage>
</organism>
<protein>
    <submittedName>
        <fullName evidence="6">Neutral protease</fullName>
    </submittedName>
</protein>
<feature type="domain" description="Peptidase M4 C-terminal" evidence="5">
    <location>
        <begin position="2"/>
        <end position="62"/>
    </location>
</feature>
<evidence type="ECO:0000256" key="1">
    <source>
        <dbReference type="ARBA" id="ARBA00022670"/>
    </source>
</evidence>
<dbReference type="InterPro" id="IPR001570">
    <property type="entry name" value="Peptidase_M4_C_domain"/>
</dbReference>
<dbReference type="GO" id="GO:0006508">
    <property type="term" value="P:proteolysis"/>
    <property type="evidence" value="ECO:0007669"/>
    <property type="project" value="UniProtKB-KW"/>
</dbReference>
<evidence type="ECO:0000313" key="6">
    <source>
        <dbReference type="EMBL" id="EWG10364.1"/>
    </source>
</evidence>
<dbReference type="InterPro" id="IPR050728">
    <property type="entry name" value="Zinc_Metalloprotease_M4"/>
</dbReference>
<dbReference type="MEROPS" id="M04.009"/>
<evidence type="ECO:0000256" key="4">
    <source>
        <dbReference type="ARBA" id="ARBA00023049"/>
    </source>
</evidence>
<keyword evidence="1 6" id="KW-0645">Protease</keyword>
<dbReference type="Gene3D" id="1.10.390.10">
    <property type="entry name" value="Neutral Protease Domain 2"/>
    <property type="match status" value="1"/>
</dbReference>
<reference evidence="6 7" key="2">
    <citation type="journal article" date="2016" name="Sci. Rep.">
        <title>A novel serine protease, Sep1, from Bacillus firmus DS-1 has nematicidal activity and degrades multiple intestinal-associated nematode proteins.</title>
        <authorList>
            <person name="Geng C."/>
            <person name="Nie X."/>
            <person name="Tang Z."/>
            <person name="Zhang Y."/>
            <person name="Lin J."/>
            <person name="Sun M."/>
            <person name="Peng D."/>
        </authorList>
    </citation>
    <scope>NUCLEOTIDE SEQUENCE [LARGE SCALE GENOMIC DNA]</scope>
    <source>
        <strain evidence="6 7">DS1</strain>
    </source>
</reference>
<sequence length="62" mass="7133">MDEYYDMPLNVDNGGVHVNSSITNHAAYLIGQELGREKLGKIYYRALTLYLTSNYDFNDARQ</sequence>
<evidence type="ECO:0000259" key="5">
    <source>
        <dbReference type="Pfam" id="PF02868"/>
    </source>
</evidence>
<proteinExistence type="predicted"/>
<dbReference type="PATRIC" id="fig|1307436.3.peg.3142"/>
<evidence type="ECO:0000256" key="2">
    <source>
        <dbReference type="ARBA" id="ARBA00022801"/>
    </source>
</evidence>
<dbReference type="PANTHER" id="PTHR33794:SF1">
    <property type="entry name" value="BACILLOLYSIN"/>
    <property type="match status" value="1"/>
</dbReference>
<comment type="caution">
    <text evidence="6">The sequence shown here is derived from an EMBL/GenBank/DDBJ whole genome shotgun (WGS) entry which is preliminary data.</text>
</comment>
<dbReference type="Proteomes" id="UP000019270">
    <property type="component" value="Unassembled WGS sequence"/>
</dbReference>
<dbReference type="PANTHER" id="PTHR33794">
    <property type="entry name" value="BACILLOLYSIN"/>
    <property type="match status" value="1"/>
</dbReference>
<dbReference type="AlphaFoldDB" id="W7LEB9"/>
<evidence type="ECO:0000313" key="7">
    <source>
        <dbReference type="Proteomes" id="UP000019270"/>
    </source>
</evidence>
<keyword evidence="4" id="KW-0482">Metalloprotease</keyword>
<dbReference type="SUPFAM" id="SSF55486">
    <property type="entry name" value="Metalloproteases ('zincins'), catalytic domain"/>
    <property type="match status" value="1"/>
</dbReference>
<dbReference type="EMBL" id="APVL01000010">
    <property type="protein sequence ID" value="EWG10364.1"/>
    <property type="molecule type" value="Genomic_DNA"/>
</dbReference>
<gene>
    <name evidence="6" type="ORF">PBF_14714</name>
</gene>
<evidence type="ECO:0000256" key="3">
    <source>
        <dbReference type="ARBA" id="ARBA00022833"/>
    </source>
</evidence>
<accession>W7LEB9</accession>
<dbReference type="Pfam" id="PF02868">
    <property type="entry name" value="Peptidase_M4_C"/>
    <property type="match status" value="1"/>
</dbReference>
<reference evidence="7" key="1">
    <citation type="submission" date="2013-03" db="EMBL/GenBank/DDBJ databases">
        <title>Draft genome sequence of Bacillus firmus DS1.</title>
        <authorList>
            <person name="Peng D."/>
            <person name="Zhu L."/>
            <person name="Sun M."/>
        </authorList>
    </citation>
    <scope>NUCLEOTIDE SEQUENCE [LARGE SCALE GENOMIC DNA]</scope>
    <source>
        <strain evidence="7">DS1</strain>
    </source>
</reference>
<name>W7LEB9_CYTFI</name>